<dbReference type="RefSeq" id="WP_047961745.1">
    <property type="nucleotide sequence ID" value="NZ_CAWMBG010000013.1"/>
</dbReference>
<dbReference type="AlphaFoldDB" id="A0A0J5FWU2"/>
<name>A0A0J5FWU2_9GAMM</name>
<proteinExistence type="predicted"/>
<evidence type="ECO:0000313" key="2">
    <source>
        <dbReference type="Proteomes" id="UP000036277"/>
    </source>
</evidence>
<accession>A0A0J5FWU2</accession>
<dbReference type="Proteomes" id="UP000036277">
    <property type="component" value="Unassembled WGS sequence"/>
</dbReference>
<sequence length="83" mass="9429">MTKNEKQFVEDMIRQRGIDFVRIGMMVEVYGDIGTITGMNSSANLDVVFANQQKYGKHSHNCHPTANIKYFDNQGKVIASYPE</sequence>
<dbReference type="STRING" id="880157.AB204_02225"/>
<evidence type="ECO:0000313" key="1">
    <source>
        <dbReference type="EMBL" id="KMJ46663.1"/>
    </source>
</evidence>
<dbReference type="PATRIC" id="fig|880157.4.peg.464"/>
<dbReference type="EMBL" id="LFCV01000013">
    <property type="protein sequence ID" value="KMJ46663.1"/>
    <property type="molecule type" value="Genomic_DNA"/>
</dbReference>
<dbReference type="OrthoDB" id="1551020at2"/>
<organism evidence="1 2">
    <name type="scientific">Xenorhabdus khoisanae</name>
    <dbReference type="NCBI Taxonomy" id="880157"/>
    <lineage>
        <taxon>Bacteria</taxon>
        <taxon>Pseudomonadati</taxon>
        <taxon>Pseudomonadota</taxon>
        <taxon>Gammaproteobacteria</taxon>
        <taxon>Enterobacterales</taxon>
        <taxon>Morganellaceae</taxon>
        <taxon>Xenorhabdus</taxon>
    </lineage>
</organism>
<comment type="caution">
    <text evidence="1">The sequence shown here is derived from an EMBL/GenBank/DDBJ whole genome shotgun (WGS) entry which is preliminary data.</text>
</comment>
<reference evidence="1 2" key="1">
    <citation type="submission" date="2015-06" db="EMBL/GenBank/DDBJ databases">
        <title>Draft Whole-Genome Sequence of the Entomopathogenic Bacterium Xenorhabdus khoisanae.</title>
        <authorList>
            <person name="Naidoo S."/>
            <person name="Featherston J."/>
            <person name="Gray V.M."/>
        </authorList>
    </citation>
    <scope>NUCLEOTIDE SEQUENCE [LARGE SCALE GENOMIC DNA]</scope>
    <source>
        <strain evidence="1 2">MCB</strain>
    </source>
</reference>
<protein>
    <submittedName>
        <fullName evidence="1">Uncharacterized protein</fullName>
    </submittedName>
</protein>
<gene>
    <name evidence="1" type="ORF">AB204_02225</name>
</gene>
<keyword evidence="2" id="KW-1185">Reference proteome</keyword>